<feature type="domain" description="Peptidase M1 membrane alanine aminopeptidase" evidence="1">
    <location>
        <begin position="3"/>
        <end position="125"/>
    </location>
</feature>
<dbReference type="InterPro" id="IPR014782">
    <property type="entry name" value="Peptidase_M1_dom"/>
</dbReference>
<evidence type="ECO:0000313" key="2">
    <source>
        <dbReference type="EMBL" id="MFC0522973.1"/>
    </source>
</evidence>
<dbReference type="GO" id="GO:0004177">
    <property type="term" value="F:aminopeptidase activity"/>
    <property type="evidence" value="ECO:0007669"/>
    <property type="project" value="UniProtKB-KW"/>
</dbReference>
<reference evidence="2 3" key="1">
    <citation type="submission" date="2024-09" db="EMBL/GenBank/DDBJ databases">
        <authorList>
            <person name="Sun Q."/>
            <person name="Mori K."/>
        </authorList>
    </citation>
    <scope>NUCLEOTIDE SEQUENCE [LARGE SCALE GENOMIC DNA]</scope>
    <source>
        <strain evidence="2 3">NCAIM B.02529</strain>
    </source>
</reference>
<dbReference type="Proteomes" id="UP001589836">
    <property type="component" value="Unassembled WGS sequence"/>
</dbReference>
<comment type="caution">
    <text evidence="2">The sequence shown here is derived from an EMBL/GenBank/DDBJ whole genome shotgun (WGS) entry which is preliminary data.</text>
</comment>
<organism evidence="2 3">
    <name type="scientific">Pontibacillus salicampi</name>
    <dbReference type="NCBI Taxonomy" id="1449801"/>
    <lineage>
        <taxon>Bacteria</taxon>
        <taxon>Bacillati</taxon>
        <taxon>Bacillota</taxon>
        <taxon>Bacilli</taxon>
        <taxon>Bacillales</taxon>
        <taxon>Bacillaceae</taxon>
        <taxon>Pontibacillus</taxon>
    </lineage>
</organism>
<keyword evidence="3" id="KW-1185">Reference proteome</keyword>
<gene>
    <name evidence="2" type="ORF">ACFFGV_05120</name>
</gene>
<dbReference type="SUPFAM" id="SSF55486">
    <property type="entry name" value="Metalloproteases ('zincins'), catalytic domain"/>
    <property type="match status" value="1"/>
</dbReference>
<dbReference type="EMBL" id="JBHLTP010000003">
    <property type="protein sequence ID" value="MFC0522973.1"/>
    <property type="molecule type" value="Genomic_DNA"/>
</dbReference>
<dbReference type="Gene3D" id="1.10.390.10">
    <property type="entry name" value="Neutral Protease Domain 2"/>
    <property type="match status" value="1"/>
</dbReference>
<dbReference type="Pfam" id="PF01433">
    <property type="entry name" value="Peptidase_M1"/>
    <property type="match status" value="1"/>
</dbReference>
<evidence type="ECO:0000313" key="3">
    <source>
        <dbReference type="Proteomes" id="UP001589836"/>
    </source>
</evidence>
<sequence>MIGNNEYDEPWLDESFASFAAALYDGDLESLHVPAPRPDYYHLSSPVSTFTDHADEGGINYYYYTIYDYGASTINDLRKKLGDETFYKSMQIYFQLKKFDVTTTKDFIDIMEVVSGEDLDAFFQQHRVYEQDQQ</sequence>
<keyword evidence="2" id="KW-0031">Aminopeptidase</keyword>
<name>A0ABV6LL11_9BACI</name>
<accession>A0ABV6LL11</accession>
<dbReference type="RefSeq" id="WP_377345866.1">
    <property type="nucleotide sequence ID" value="NZ_JBHLTP010000003.1"/>
</dbReference>
<keyword evidence="2" id="KW-0645">Protease</keyword>
<evidence type="ECO:0000259" key="1">
    <source>
        <dbReference type="Pfam" id="PF01433"/>
    </source>
</evidence>
<protein>
    <submittedName>
        <fullName evidence="2">M1 family aminopeptidase</fullName>
    </submittedName>
</protein>
<dbReference type="InterPro" id="IPR027268">
    <property type="entry name" value="Peptidase_M4/M1_CTD_sf"/>
</dbReference>
<keyword evidence="2" id="KW-0378">Hydrolase</keyword>
<proteinExistence type="predicted"/>